<comment type="caution">
    <text evidence="1">The sequence shown here is derived from an EMBL/GenBank/DDBJ whole genome shotgun (WGS) entry which is preliminary data.</text>
</comment>
<sequence>MTNSLKAAIGELSAAERHIGIVDDPQKYRAVDQAHSLPRNRKGGLPLDEARQALASHYTRLNNLDKARLVDDEKKVIDARKTAVFEAVKLYTARQAKTLGVDLAQGKKRGNRL</sequence>
<proteinExistence type="predicted"/>
<name>A0ABT3L074_9BURK</name>
<accession>A0ABT3L074</accession>
<dbReference type="Proteomes" id="UP001208935">
    <property type="component" value="Unassembled WGS sequence"/>
</dbReference>
<reference evidence="2" key="1">
    <citation type="submission" date="2023-07" db="EMBL/GenBank/DDBJ databases">
        <title>Verminephrobacter genomes.</title>
        <authorList>
            <person name="Lund M.B."/>
        </authorList>
    </citation>
    <scope>NUCLEOTIDE SEQUENCE [LARGE SCALE GENOMIC DNA]</scope>
    <source>
        <strain evidence="2">AtM5-05</strain>
    </source>
</reference>
<protein>
    <submittedName>
        <fullName evidence="1">Uncharacterized protein</fullName>
    </submittedName>
</protein>
<evidence type="ECO:0000313" key="1">
    <source>
        <dbReference type="EMBL" id="MCW5323584.1"/>
    </source>
</evidence>
<keyword evidence="2" id="KW-1185">Reference proteome</keyword>
<gene>
    <name evidence="1" type="ORF">D5039_21265</name>
</gene>
<dbReference type="EMBL" id="QZCW01000006">
    <property type="protein sequence ID" value="MCW5323584.1"/>
    <property type="molecule type" value="Genomic_DNA"/>
</dbReference>
<evidence type="ECO:0000313" key="2">
    <source>
        <dbReference type="Proteomes" id="UP001208935"/>
    </source>
</evidence>
<organism evidence="1 2">
    <name type="scientific">Verminephrobacter aporrectodeae subsp. tuberculatae</name>
    <dbReference type="NCBI Taxonomy" id="1110392"/>
    <lineage>
        <taxon>Bacteria</taxon>
        <taxon>Pseudomonadati</taxon>
        <taxon>Pseudomonadota</taxon>
        <taxon>Betaproteobacteria</taxon>
        <taxon>Burkholderiales</taxon>
        <taxon>Comamonadaceae</taxon>
        <taxon>Verminephrobacter</taxon>
    </lineage>
</organism>